<keyword evidence="2 5" id="KW-0963">Cytoplasm</keyword>
<keyword evidence="8" id="KW-1185">Reference proteome</keyword>
<proteinExistence type="inferred from homology"/>
<comment type="function">
    <text evidence="5">Component of the gamma-tubulin ring complex (gTuRC) which mediates microtubule nucleation.</text>
</comment>
<gene>
    <name evidence="7" type="ORF">GIB67_029690</name>
</gene>
<sequence>MLSQMFFYANNAILINQADFWEKSYILRLQNGKLNPEKSQNDIDLEACPVFLKDIARVVVSAGKSLQLISHIPRDYVSLSGSSNFREIEGFGRSKVDYSIGEVSKNIGCLTLPEVFCLSLVGLIGDGSRIHRYFREDNPLKPNMSQLLGLFTDKKMLSDENSCSMSSPVNSEQIWFQFLVNTVFHKRMIDQESSSKDFLNLLDDSHSMRSFCPENPVITVCQTLLDKNHDSHDKLNVSKNFHLPPLNDEGLRDAIFGEVDGFPSAVKNTDYSFGFQFGELECARLEDDMETLEVIYPFPTLLPYFQDDFHISGLFPFQKNSTVTSSVLNWVQGTKPKATPLPVVIVQECLIAYIKKQVDYVGKHILLKLMNDWRLMDLLGVLRAIYLLGSGDLLQQFLSVVYDKLDKGESWDDDFELNTILQVGDAGLESDGYDATMGNSFSHLWDATIFYDPPPLDATTQNLDGYLNLEESIRNSSDGNLLSAPDCLSVSITKDISNGGVQNNKSSLLSSTLRARNNCFGIDALDLLNFTYKVPWPLELIANSEAIKKYNQVMGFLLKVKRAKFVLDKARRWMWKVR</sequence>
<evidence type="ECO:0000256" key="3">
    <source>
        <dbReference type="ARBA" id="ARBA00022701"/>
    </source>
</evidence>
<organism evidence="7 8">
    <name type="scientific">Kingdonia uniflora</name>
    <dbReference type="NCBI Taxonomy" id="39325"/>
    <lineage>
        <taxon>Eukaryota</taxon>
        <taxon>Viridiplantae</taxon>
        <taxon>Streptophyta</taxon>
        <taxon>Embryophyta</taxon>
        <taxon>Tracheophyta</taxon>
        <taxon>Spermatophyta</taxon>
        <taxon>Magnoliopsida</taxon>
        <taxon>Ranunculales</taxon>
        <taxon>Circaeasteraceae</taxon>
        <taxon>Kingdonia</taxon>
    </lineage>
</organism>
<dbReference type="Proteomes" id="UP000541444">
    <property type="component" value="Unassembled WGS sequence"/>
</dbReference>
<evidence type="ECO:0000313" key="7">
    <source>
        <dbReference type="EMBL" id="KAF6143521.1"/>
    </source>
</evidence>
<protein>
    <recommendedName>
        <fullName evidence="5">Gamma-tubulin complex component</fullName>
    </recommendedName>
</protein>
<dbReference type="GO" id="GO:0000922">
    <property type="term" value="C:spindle pole"/>
    <property type="evidence" value="ECO:0007669"/>
    <property type="project" value="InterPro"/>
</dbReference>
<accession>A0A7J7LLG7</accession>
<dbReference type="GO" id="GO:0005874">
    <property type="term" value="C:microtubule"/>
    <property type="evidence" value="ECO:0007669"/>
    <property type="project" value="UniProtKB-KW"/>
</dbReference>
<keyword evidence="4 5" id="KW-0206">Cytoskeleton</keyword>
<evidence type="ECO:0000256" key="5">
    <source>
        <dbReference type="RuleBase" id="RU363050"/>
    </source>
</evidence>
<dbReference type="GO" id="GO:0000930">
    <property type="term" value="C:gamma-tubulin complex"/>
    <property type="evidence" value="ECO:0007669"/>
    <property type="project" value="TreeGrafter"/>
</dbReference>
<evidence type="ECO:0000256" key="2">
    <source>
        <dbReference type="ARBA" id="ARBA00022490"/>
    </source>
</evidence>
<comment type="similarity">
    <text evidence="1 5">Belongs to the TUBGCP family.</text>
</comment>
<dbReference type="InterPro" id="IPR040457">
    <property type="entry name" value="GCP_C"/>
</dbReference>
<dbReference type="InterPro" id="IPR007259">
    <property type="entry name" value="GCP"/>
</dbReference>
<reference evidence="7 8" key="1">
    <citation type="journal article" date="2020" name="IScience">
        <title>Genome Sequencing of the Endangered Kingdonia uniflora (Circaeasteraceae, Ranunculales) Reveals Potential Mechanisms of Evolutionary Specialization.</title>
        <authorList>
            <person name="Sun Y."/>
            <person name="Deng T."/>
            <person name="Zhang A."/>
            <person name="Moore M.J."/>
            <person name="Landis J.B."/>
            <person name="Lin N."/>
            <person name="Zhang H."/>
            <person name="Zhang X."/>
            <person name="Huang J."/>
            <person name="Zhang X."/>
            <person name="Sun H."/>
            <person name="Wang H."/>
        </authorList>
    </citation>
    <scope>NUCLEOTIDE SEQUENCE [LARGE SCALE GENOMIC DNA]</scope>
    <source>
        <strain evidence="7">TB1705</strain>
        <tissue evidence="7">Leaf</tissue>
    </source>
</reference>
<dbReference type="Pfam" id="PF04130">
    <property type="entry name" value="GCP_C_terminal"/>
    <property type="match status" value="1"/>
</dbReference>
<dbReference type="GO" id="GO:0043015">
    <property type="term" value="F:gamma-tubulin binding"/>
    <property type="evidence" value="ECO:0007669"/>
    <property type="project" value="InterPro"/>
</dbReference>
<comment type="caution">
    <text evidence="7">The sequence shown here is derived from an EMBL/GenBank/DDBJ whole genome shotgun (WGS) entry which is preliminary data.</text>
</comment>
<evidence type="ECO:0000256" key="1">
    <source>
        <dbReference type="ARBA" id="ARBA00010337"/>
    </source>
</evidence>
<dbReference type="Gene3D" id="1.20.120.1900">
    <property type="entry name" value="Gamma-tubulin complex, C-terminal domain"/>
    <property type="match status" value="1"/>
</dbReference>
<dbReference type="GO" id="GO:0000278">
    <property type="term" value="P:mitotic cell cycle"/>
    <property type="evidence" value="ECO:0007669"/>
    <property type="project" value="TreeGrafter"/>
</dbReference>
<evidence type="ECO:0000259" key="6">
    <source>
        <dbReference type="Pfam" id="PF04130"/>
    </source>
</evidence>
<dbReference type="AlphaFoldDB" id="A0A7J7LLG7"/>
<evidence type="ECO:0000313" key="8">
    <source>
        <dbReference type="Proteomes" id="UP000541444"/>
    </source>
</evidence>
<dbReference type="PANTHER" id="PTHR19302">
    <property type="entry name" value="GAMMA TUBULIN COMPLEX PROTEIN"/>
    <property type="match status" value="1"/>
</dbReference>
<dbReference type="GO" id="GO:0007020">
    <property type="term" value="P:microtubule nucleation"/>
    <property type="evidence" value="ECO:0007669"/>
    <property type="project" value="InterPro"/>
</dbReference>
<dbReference type="OrthoDB" id="66546at2759"/>
<dbReference type="GO" id="GO:0051321">
    <property type="term" value="P:meiotic cell cycle"/>
    <property type="evidence" value="ECO:0007669"/>
    <property type="project" value="TreeGrafter"/>
</dbReference>
<dbReference type="GO" id="GO:0051225">
    <property type="term" value="P:spindle assembly"/>
    <property type="evidence" value="ECO:0007669"/>
    <property type="project" value="TreeGrafter"/>
</dbReference>
<dbReference type="InterPro" id="IPR042241">
    <property type="entry name" value="GCP_C_sf"/>
</dbReference>
<comment type="subcellular location">
    <subcellularLocation>
        <location evidence="5">Cytoplasm</location>
        <location evidence="5">Cytoskeleton</location>
        <location evidence="5">Microtubule organizing center</location>
    </subcellularLocation>
</comment>
<keyword evidence="3 5" id="KW-0493">Microtubule</keyword>
<feature type="domain" description="Gamma tubulin complex component C-terminal" evidence="6">
    <location>
        <begin position="375"/>
        <end position="573"/>
    </location>
</feature>
<evidence type="ECO:0000256" key="4">
    <source>
        <dbReference type="ARBA" id="ARBA00023212"/>
    </source>
</evidence>
<dbReference type="EMBL" id="JACGCM010002205">
    <property type="protein sequence ID" value="KAF6143521.1"/>
    <property type="molecule type" value="Genomic_DNA"/>
</dbReference>
<dbReference type="GO" id="GO:0051011">
    <property type="term" value="F:microtubule minus-end binding"/>
    <property type="evidence" value="ECO:0007669"/>
    <property type="project" value="TreeGrafter"/>
</dbReference>
<dbReference type="GO" id="GO:0031122">
    <property type="term" value="P:cytoplasmic microtubule organization"/>
    <property type="evidence" value="ECO:0007669"/>
    <property type="project" value="TreeGrafter"/>
</dbReference>
<dbReference type="PANTHER" id="PTHR19302:SF33">
    <property type="entry name" value="GAMMA-TUBULIN COMPLEX COMPONENT 5"/>
    <property type="match status" value="1"/>
</dbReference>
<name>A0A7J7LLG7_9MAGN</name>